<evidence type="ECO:0000256" key="3">
    <source>
        <dbReference type="ARBA" id="ARBA00013095"/>
    </source>
</evidence>
<comment type="subcellular location">
    <subcellularLocation>
        <location evidence="1 13">Secreted</location>
    </subcellularLocation>
</comment>
<reference evidence="14" key="1">
    <citation type="submission" date="2018-03" db="EMBL/GenBank/DDBJ databases">
        <authorList>
            <person name="Guldener U."/>
        </authorList>
    </citation>
    <scope>NUCLEOTIDE SEQUENCE</scope>
</reference>
<dbReference type="PROSITE" id="PS00931">
    <property type="entry name" value="CUTINASE_2"/>
    <property type="match status" value="1"/>
</dbReference>
<evidence type="ECO:0000256" key="6">
    <source>
        <dbReference type="ARBA" id="ARBA00022729"/>
    </source>
</evidence>
<feature type="chain" id="PRO_5041780700" description="Cutinase" evidence="13">
    <location>
        <begin position="20"/>
        <end position="229"/>
    </location>
</feature>
<evidence type="ECO:0000256" key="12">
    <source>
        <dbReference type="PIRSR" id="PIRSR611150-2"/>
    </source>
</evidence>
<feature type="active site" description="Proton donor/acceptor" evidence="11">
    <location>
        <position position="207"/>
    </location>
</feature>
<evidence type="ECO:0000256" key="11">
    <source>
        <dbReference type="PIRSR" id="PIRSR611150-1"/>
    </source>
</evidence>
<dbReference type="PANTHER" id="PTHR48250">
    <property type="entry name" value="CUTINASE 2-RELATED"/>
    <property type="match status" value="1"/>
</dbReference>
<sequence length="229" mass="23862">MKFATLLSTIIFAASAAHAAPLAAAEVETRDLEARQVTTSNDLENGNANNCPSVILIFARASTEAGNMGISAGPALASALKRTYSDMWVQGVGGPYAAGLAQNFLPKGTDQASIDEAKRLFTLANTKCPNSVVVTGGYSQGTAVIAGALSELSGPVQDQVAGAVLFGYTKNLQNGFRIKNYPTANTEIYCAASDAVCYGTLFILPGHFLYTDEASINAPIFLRGRISAA</sequence>
<feature type="disulfide bond" evidence="12">
    <location>
        <begin position="190"/>
        <end position="197"/>
    </location>
</feature>
<protein>
    <recommendedName>
        <fullName evidence="3 13">Cutinase</fullName>
        <ecNumber evidence="3 13">3.1.1.74</ecNumber>
    </recommendedName>
</protein>
<dbReference type="EMBL" id="ONZQ02000015">
    <property type="protein sequence ID" value="SPO06355.1"/>
    <property type="molecule type" value="Genomic_DNA"/>
</dbReference>
<dbReference type="PRINTS" id="PR00129">
    <property type="entry name" value="CUTINASE"/>
</dbReference>
<gene>
    <name evidence="14" type="ORF">DNG_09044</name>
</gene>
<keyword evidence="5 13" id="KW-0964">Secreted</keyword>
<dbReference type="AlphaFoldDB" id="A0AAE8N7S9"/>
<evidence type="ECO:0000256" key="5">
    <source>
        <dbReference type="ARBA" id="ARBA00022525"/>
    </source>
</evidence>
<evidence type="ECO:0000256" key="8">
    <source>
        <dbReference type="ARBA" id="ARBA00023026"/>
    </source>
</evidence>
<dbReference type="FunFam" id="3.40.50.1820:FF:000235">
    <property type="entry name" value="Cutinase 1"/>
    <property type="match status" value="1"/>
</dbReference>
<feature type="active site" description="Nucleophile" evidence="11">
    <location>
        <position position="139"/>
    </location>
</feature>
<comment type="similarity">
    <text evidence="2 13">Belongs to the cutinase family.</text>
</comment>
<evidence type="ECO:0000256" key="7">
    <source>
        <dbReference type="ARBA" id="ARBA00022801"/>
    </source>
</evidence>
<dbReference type="GO" id="GO:0050525">
    <property type="term" value="F:cutinase activity"/>
    <property type="evidence" value="ECO:0007669"/>
    <property type="project" value="UniProtKB-UniRule"/>
</dbReference>
<dbReference type="PROSITE" id="PS00155">
    <property type="entry name" value="CUTINASE_1"/>
    <property type="match status" value="1"/>
</dbReference>
<evidence type="ECO:0000256" key="4">
    <source>
        <dbReference type="ARBA" id="ARBA00022487"/>
    </source>
</evidence>
<keyword evidence="6 13" id="KW-0732">Signal</keyword>
<accession>A0AAE8N7S9</accession>
<feature type="disulfide bond" evidence="12">
    <location>
        <begin position="51"/>
        <end position="128"/>
    </location>
</feature>
<dbReference type="Gene3D" id="3.40.50.1820">
    <property type="entry name" value="alpha/beta hydrolase"/>
    <property type="match status" value="1"/>
</dbReference>
<comment type="caution">
    <text evidence="14">The sequence shown here is derived from an EMBL/GenBank/DDBJ whole genome shotgun (WGS) entry which is preliminary data.</text>
</comment>
<dbReference type="InterPro" id="IPR000675">
    <property type="entry name" value="Cutinase/axe"/>
</dbReference>
<name>A0AAE8N7S9_9PEZI</name>
<evidence type="ECO:0000313" key="14">
    <source>
        <dbReference type="EMBL" id="SPO06355.1"/>
    </source>
</evidence>
<dbReference type="InterPro" id="IPR029058">
    <property type="entry name" value="AB_hydrolase_fold"/>
</dbReference>
<evidence type="ECO:0000313" key="15">
    <source>
        <dbReference type="Proteomes" id="UP001187682"/>
    </source>
</evidence>
<dbReference type="SUPFAM" id="SSF53474">
    <property type="entry name" value="alpha/beta-Hydrolases"/>
    <property type="match status" value="1"/>
</dbReference>
<keyword evidence="4 13" id="KW-0719">Serine esterase</keyword>
<dbReference type="GO" id="GO:0005576">
    <property type="term" value="C:extracellular region"/>
    <property type="evidence" value="ECO:0007669"/>
    <property type="project" value="UniProtKB-SubCell"/>
</dbReference>
<feature type="signal peptide" evidence="13">
    <location>
        <begin position="1"/>
        <end position="19"/>
    </location>
</feature>
<organism evidence="14 15">
    <name type="scientific">Cephalotrichum gorgonifer</name>
    <dbReference type="NCBI Taxonomy" id="2041049"/>
    <lineage>
        <taxon>Eukaryota</taxon>
        <taxon>Fungi</taxon>
        <taxon>Dikarya</taxon>
        <taxon>Ascomycota</taxon>
        <taxon>Pezizomycotina</taxon>
        <taxon>Sordariomycetes</taxon>
        <taxon>Hypocreomycetidae</taxon>
        <taxon>Microascales</taxon>
        <taxon>Microascaceae</taxon>
        <taxon>Cephalotrichum</taxon>
    </lineage>
</organism>
<evidence type="ECO:0000256" key="9">
    <source>
        <dbReference type="ARBA" id="ARBA00023157"/>
    </source>
</evidence>
<dbReference type="InterPro" id="IPR011150">
    <property type="entry name" value="Cutinase_monf"/>
</dbReference>
<dbReference type="Pfam" id="PF01083">
    <property type="entry name" value="Cutinase"/>
    <property type="match status" value="1"/>
</dbReference>
<comment type="function">
    <text evidence="13">Catalyzes the hydrolysis of complex carboxylic polyesters found in the cell wall of plants. Degrades cutin, a macromolecule that forms the structure of the plant cuticle.</text>
</comment>
<feature type="active site" evidence="11">
    <location>
        <position position="194"/>
    </location>
</feature>
<dbReference type="Proteomes" id="UP001187682">
    <property type="component" value="Unassembled WGS sequence"/>
</dbReference>
<dbReference type="SMART" id="SM01110">
    <property type="entry name" value="Cutinase"/>
    <property type="match status" value="1"/>
</dbReference>
<dbReference type="InterPro" id="IPR043579">
    <property type="entry name" value="CUTINASE_2"/>
</dbReference>
<evidence type="ECO:0000256" key="13">
    <source>
        <dbReference type="RuleBase" id="RU361263"/>
    </source>
</evidence>
<proteinExistence type="inferred from homology"/>
<comment type="catalytic activity">
    <reaction evidence="10 13">
        <text>cutin + H2O = cutin monomers.</text>
        <dbReference type="EC" id="3.1.1.74"/>
    </reaction>
</comment>
<evidence type="ECO:0000256" key="2">
    <source>
        <dbReference type="ARBA" id="ARBA00007534"/>
    </source>
</evidence>
<dbReference type="PANTHER" id="PTHR48250:SF3">
    <property type="entry name" value="CUTINASE 1-RELATED"/>
    <property type="match status" value="1"/>
</dbReference>
<keyword evidence="7 13" id="KW-0378">Hydrolase</keyword>
<evidence type="ECO:0000256" key="1">
    <source>
        <dbReference type="ARBA" id="ARBA00004613"/>
    </source>
</evidence>
<dbReference type="GO" id="GO:0016052">
    <property type="term" value="P:carbohydrate catabolic process"/>
    <property type="evidence" value="ECO:0007669"/>
    <property type="project" value="TreeGrafter"/>
</dbReference>
<keyword evidence="9 12" id="KW-1015">Disulfide bond</keyword>
<evidence type="ECO:0000256" key="10">
    <source>
        <dbReference type="ARBA" id="ARBA00034045"/>
    </source>
</evidence>
<keyword evidence="15" id="KW-1185">Reference proteome</keyword>
<dbReference type="EC" id="3.1.1.74" evidence="3 13"/>
<dbReference type="InterPro" id="IPR043580">
    <property type="entry name" value="CUTINASE_1"/>
</dbReference>
<keyword evidence="8" id="KW-0843">Virulence</keyword>